<dbReference type="Proteomes" id="UP000234681">
    <property type="component" value="Chromosome 8"/>
</dbReference>
<feature type="region of interest" description="Disordered" evidence="1">
    <location>
        <begin position="83"/>
        <end position="122"/>
    </location>
</feature>
<accession>A6I1H6</accession>
<dbReference type="EMBL" id="CH473954">
    <property type="protein sequence ID" value="EDL77751.1"/>
    <property type="molecule type" value="Genomic_DNA"/>
</dbReference>
<evidence type="ECO:0000313" key="3">
    <source>
        <dbReference type="Proteomes" id="UP000234681"/>
    </source>
</evidence>
<evidence type="ECO:0000313" key="2">
    <source>
        <dbReference type="EMBL" id="EDL77751.1"/>
    </source>
</evidence>
<name>A6I1H6_RAT</name>
<organism evidence="2 3">
    <name type="scientific">Rattus norvegicus</name>
    <name type="common">Rat</name>
    <dbReference type="NCBI Taxonomy" id="10116"/>
    <lineage>
        <taxon>Eukaryota</taxon>
        <taxon>Metazoa</taxon>
        <taxon>Chordata</taxon>
        <taxon>Craniata</taxon>
        <taxon>Vertebrata</taxon>
        <taxon>Euteleostomi</taxon>
        <taxon>Mammalia</taxon>
        <taxon>Eutheria</taxon>
        <taxon>Euarchontoglires</taxon>
        <taxon>Glires</taxon>
        <taxon>Rodentia</taxon>
        <taxon>Myomorpha</taxon>
        <taxon>Muroidea</taxon>
        <taxon>Muridae</taxon>
        <taxon>Murinae</taxon>
        <taxon>Rattus</taxon>
    </lineage>
</organism>
<sequence length="122" mass="13181">MKYVFGKDMENLGWHSLEATMMCSGRPRPRSGGFLLDATRCRVWTCRVRPLGSHCPCLPGPLGCTRRPAVIAATQEVNEAGQILRDGNSGTSAYPEKPANKRNSALFDSSGQCSAQAEGLHS</sequence>
<dbReference type="AlphaFoldDB" id="A6I1H6"/>
<reference evidence="2 3" key="1">
    <citation type="submission" date="2005-09" db="EMBL/GenBank/DDBJ databases">
        <authorList>
            <person name="Mural R.J."/>
            <person name="Li P.W."/>
            <person name="Adams M.D."/>
            <person name="Amanatides P.G."/>
            <person name="Baden-Tillson H."/>
            <person name="Barnstead M."/>
            <person name="Chin S.H."/>
            <person name="Dew I."/>
            <person name="Evans C.A."/>
            <person name="Ferriera S."/>
            <person name="Flanigan M."/>
            <person name="Fosler C."/>
            <person name="Glodek A."/>
            <person name="Gu Z."/>
            <person name="Holt R.A."/>
            <person name="Jennings D."/>
            <person name="Kraft C.L."/>
            <person name="Lu F."/>
            <person name="Nguyen T."/>
            <person name="Nusskern D.R."/>
            <person name="Pfannkoch C.M."/>
            <person name="Sitter C."/>
            <person name="Sutton G.G."/>
            <person name="Venter J.C."/>
            <person name="Wang Z."/>
            <person name="Woodage T."/>
            <person name="Zheng X.H."/>
            <person name="Zhong F."/>
        </authorList>
    </citation>
    <scope>NUCLEOTIDE SEQUENCE [LARGE SCALE GENOMIC DNA]</scope>
    <source>
        <strain>BN</strain>
        <strain evidence="3">Sprague-Dawley</strain>
    </source>
</reference>
<gene>
    <name evidence="2" type="primary">Ick</name>
    <name evidence="2" type="ORF">rCG_25142</name>
</gene>
<proteinExistence type="predicted"/>
<protein>
    <submittedName>
        <fullName evidence="2">Intestinal cell kinase, isoform CRA_c</fullName>
    </submittedName>
</protein>
<feature type="compositionally biased region" description="Polar residues" evidence="1">
    <location>
        <begin position="101"/>
        <end position="115"/>
    </location>
</feature>
<keyword evidence="2" id="KW-0418">Kinase</keyword>
<dbReference type="GO" id="GO:0016301">
    <property type="term" value="F:kinase activity"/>
    <property type="evidence" value="ECO:0007669"/>
    <property type="project" value="UniProtKB-KW"/>
</dbReference>
<keyword evidence="2" id="KW-0808">Transferase</keyword>
<evidence type="ECO:0000256" key="1">
    <source>
        <dbReference type="SAM" id="MobiDB-lite"/>
    </source>
</evidence>